<evidence type="ECO:0000313" key="1">
    <source>
        <dbReference type="EMBL" id="RJE85464.1"/>
    </source>
</evidence>
<proteinExistence type="predicted"/>
<dbReference type="Proteomes" id="UP000284202">
    <property type="component" value="Unassembled WGS sequence"/>
</dbReference>
<evidence type="ECO:0000313" key="2">
    <source>
        <dbReference type="Proteomes" id="UP000284202"/>
    </source>
</evidence>
<organism evidence="1 2">
    <name type="scientific">Paracoccus onubensis</name>
    <dbReference type="NCBI Taxonomy" id="1675788"/>
    <lineage>
        <taxon>Bacteria</taxon>
        <taxon>Pseudomonadati</taxon>
        <taxon>Pseudomonadota</taxon>
        <taxon>Alphaproteobacteria</taxon>
        <taxon>Rhodobacterales</taxon>
        <taxon>Paracoccaceae</taxon>
        <taxon>Paracoccus</taxon>
    </lineage>
</organism>
<dbReference type="RefSeq" id="WP_119748670.1">
    <property type="nucleotide sequence ID" value="NZ_QZCG01000006.1"/>
</dbReference>
<gene>
    <name evidence="1" type="ORF">D3P04_10705</name>
</gene>
<reference evidence="2" key="1">
    <citation type="submission" date="2018-09" db="EMBL/GenBank/DDBJ databases">
        <title>Acidovorax cavernicola nov. sp. isolated from Gruta de las Maravillas (Aracena, Spain).</title>
        <authorList>
            <person name="Jurado V."/>
            <person name="Gutierrez-Patricio S."/>
            <person name="Gonzalez-Pimentel J.L."/>
            <person name="Miller A.Z."/>
            <person name="Laiz L."/>
            <person name="Saiz-Jimenez C."/>
        </authorList>
    </citation>
    <scope>NUCLEOTIDE SEQUENCE [LARGE SCALE GENOMIC DNA]</scope>
    <source>
        <strain evidence="2">1011MAR3C25</strain>
    </source>
</reference>
<dbReference type="EMBL" id="QZCG01000006">
    <property type="protein sequence ID" value="RJE85464.1"/>
    <property type="molecule type" value="Genomic_DNA"/>
</dbReference>
<dbReference type="SUPFAM" id="SSF52540">
    <property type="entry name" value="P-loop containing nucleoside triphosphate hydrolases"/>
    <property type="match status" value="1"/>
</dbReference>
<name>A0A418SWX8_9RHOB</name>
<keyword evidence="2" id="KW-1185">Reference proteome</keyword>
<dbReference type="Gene3D" id="3.40.50.300">
    <property type="entry name" value="P-loop containing nucleotide triphosphate hydrolases"/>
    <property type="match status" value="2"/>
</dbReference>
<evidence type="ECO:0008006" key="3">
    <source>
        <dbReference type="Google" id="ProtNLM"/>
    </source>
</evidence>
<dbReference type="AlphaFoldDB" id="A0A418SWX8"/>
<accession>A0A418SWX8</accession>
<dbReference type="PANTHER" id="PTHR41259">
    <property type="entry name" value="DOUBLE-STRAND BREAK REPAIR RAD50 ATPASE, PUTATIVE-RELATED"/>
    <property type="match status" value="1"/>
</dbReference>
<comment type="caution">
    <text evidence="1">The sequence shown here is derived from an EMBL/GenBank/DDBJ whole genome shotgun (WGS) entry which is preliminary data.</text>
</comment>
<dbReference type="InterPro" id="IPR027417">
    <property type="entry name" value="P-loop_NTPase"/>
</dbReference>
<sequence length="878" mass="94265">MKIRAIELTNLRRFAGQRARIDGIGDGISVLSQPNEFGKSTFFDGLHALFFHPHRSAKAPVKTLQPHAGGAPEAAVEIDLPEGHFRVEKRWLSRPAARVLDASGRLIAQEDEAEAWIDRLTDQGLAGPSGLLWVRQGVLGMEPEGAGASEKSERERALHARRDLLSSVAGEIEMMTGGRRMDQVLARVNDALAKLATSTLRPRSGGEWARAVDEAATLTEECAYLEVKAARLGAELRQRAAITRDLAQLTDATASAREIEALAEADQALKSAETHAERIAKSEADLRLARLNTSQGAEAISQLQQLQTRLASAGTGQNKAREALAEVESLTEKTAAQEAEAAIRHEATREKVVALAARLDHAQRARLALAARDRAASLATEYDRAERQRAAGETYRADRSLLKITRTLLDKAEEAQAIRDRLALQDEARLVLVKISYQGDARVLMDGRPLAPEGIRLRAAVGLDLPGIGHMTIDPGLVAASDLAAQLTRAEEALAKSLSACGTSSIAAARKALAEAERLDGAIRQADNLLAELAPEGIGALQSRLAEARAAAGAAETEPAEEPALLQDQLQAAREVEATALAQRHEAETRHATLRESRAARQASVQSADQILAAVQVEAGDLVDLAARVQNLTAAQPALVQAETEAAAALARLTENAPDLATAQATVSRLRSVVEGRRRDLARLQSDLAGVNGSIGALADEGIEEALGELRGREATASARAARYEREVKALARLRTALEDARRTAREAYFGPVLREIDPLLSILHPGAALRIDDTSLLPIALTRDGQDEGLDILSGGTREQLAILTRLAFARLFAGSGRPVPVILDDALVHSDDDRIEAMFTALHRVAQDQQIIILTCRQRAFAPLGGERLIARIERA</sequence>
<dbReference type="PANTHER" id="PTHR41259:SF1">
    <property type="entry name" value="DOUBLE-STRAND BREAK REPAIR RAD50 ATPASE, PUTATIVE-RELATED"/>
    <property type="match status" value="1"/>
</dbReference>
<dbReference type="OrthoDB" id="7069379at2"/>
<protein>
    <recommendedName>
        <fullName evidence="3">Chromosome segregation protein SMC</fullName>
    </recommendedName>
</protein>